<evidence type="ECO:0000256" key="5">
    <source>
        <dbReference type="ARBA" id="ARBA00067668"/>
    </source>
</evidence>
<dbReference type="Pfam" id="PF13193">
    <property type="entry name" value="AMP-binding_C"/>
    <property type="match status" value="1"/>
</dbReference>
<dbReference type="Pfam" id="PF00501">
    <property type="entry name" value="AMP-binding"/>
    <property type="match status" value="1"/>
</dbReference>
<dbReference type="Gene3D" id="3.40.50.12780">
    <property type="entry name" value="N-terminal domain of ligase-like"/>
    <property type="match status" value="1"/>
</dbReference>
<dbReference type="InterPro" id="IPR045851">
    <property type="entry name" value="AMP-bd_C_sf"/>
</dbReference>
<name>A0A8J3EDK1_9PROT</name>
<organism evidence="8 9">
    <name type="scientific">Caldovatus sediminis</name>
    <dbReference type="NCBI Taxonomy" id="2041189"/>
    <lineage>
        <taxon>Bacteria</taxon>
        <taxon>Pseudomonadati</taxon>
        <taxon>Pseudomonadota</taxon>
        <taxon>Alphaproteobacteria</taxon>
        <taxon>Acetobacterales</taxon>
        <taxon>Roseomonadaceae</taxon>
        <taxon>Caldovatus</taxon>
    </lineage>
</organism>
<comment type="similarity">
    <text evidence="1">Belongs to the ATP-dependent AMP-binding enzyme family.</text>
</comment>
<dbReference type="RefSeq" id="WP_188902420.1">
    <property type="nucleotide sequence ID" value="NZ_BMKS01000012.1"/>
</dbReference>
<reference evidence="8 9" key="1">
    <citation type="journal article" date="2014" name="Int. J. Syst. Evol. Microbiol.">
        <title>Complete genome sequence of Corynebacterium casei LMG S-19264T (=DSM 44701T), isolated from a smear-ripened cheese.</title>
        <authorList>
            <consortium name="US DOE Joint Genome Institute (JGI-PGF)"/>
            <person name="Walter F."/>
            <person name="Albersmeier A."/>
            <person name="Kalinowski J."/>
            <person name="Ruckert C."/>
        </authorList>
    </citation>
    <scope>NUCLEOTIDE SEQUENCE [LARGE SCALE GENOMIC DNA]</scope>
    <source>
        <strain evidence="8 9">CGMCC 1.16330</strain>
    </source>
</reference>
<dbReference type="FunFam" id="3.30.300.30:FF:000008">
    <property type="entry name" value="2,3-dihydroxybenzoate-AMP ligase"/>
    <property type="match status" value="1"/>
</dbReference>
<evidence type="ECO:0000313" key="8">
    <source>
        <dbReference type="EMBL" id="GGG43891.1"/>
    </source>
</evidence>
<evidence type="ECO:0000259" key="6">
    <source>
        <dbReference type="Pfam" id="PF00501"/>
    </source>
</evidence>
<keyword evidence="2 8" id="KW-0436">Ligase</keyword>
<dbReference type="CDD" id="cd12119">
    <property type="entry name" value="ttLC_FACS_AlkK_like"/>
    <property type="match status" value="1"/>
</dbReference>
<dbReference type="GO" id="GO:0016877">
    <property type="term" value="F:ligase activity, forming carbon-sulfur bonds"/>
    <property type="evidence" value="ECO:0007669"/>
    <property type="project" value="UniProtKB-ARBA"/>
</dbReference>
<dbReference type="InterPro" id="IPR020845">
    <property type="entry name" value="AMP-binding_CS"/>
</dbReference>
<protein>
    <recommendedName>
        <fullName evidence="5">3-methylmercaptopropionyl-CoA ligase</fullName>
        <ecNumber evidence="4">6.2.1.44</ecNumber>
    </recommendedName>
</protein>
<evidence type="ECO:0000256" key="4">
    <source>
        <dbReference type="ARBA" id="ARBA00066616"/>
    </source>
</evidence>
<accession>A0A8J3EDK1</accession>
<dbReference type="NCBIfam" id="NF004837">
    <property type="entry name" value="PRK06187.1"/>
    <property type="match status" value="1"/>
</dbReference>
<dbReference type="EMBL" id="BMKS01000012">
    <property type="protein sequence ID" value="GGG43891.1"/>
    <property type="molecule type" value="Genomic_DNA"/>
</dbReference>
<dbReference type="Proteomes" id="UP000597507">
    <property type="component" value="Unassembled WGS sequence"/>
</dbReference>
<dbReference type="Gene3D" id="3.30.300.30">
    <property type="match status" value="1"/>
</dbReference>
<dbReference type="EC" id="6.2.1.44" evidence="4"/>
<dbReference type="InterPro" id="IPR025110">
    <property type="entry name" value="AMP-bd_C"/>
</dbReference>
<feature type="domain" description="AMP-dependent synthetase/ligase" evidence="6">
    <location>
        <begin position="20"/>
        <end position="404"/>
    </location>
</feature>
<proteinExistence type="inferred from homology"/>
<evidence type="ECO:0000256" key="1">
    <source>
        <dbReference type="ARBA" id="ARBA00006432"/>
    </source>
</evidence>
<evidence type="ECO:0000313" key="9">
    <source>
        <dbReference type="Proteomes" id="UP000597507"/>
    </source>
</evidence>
<dbReference type="InterPro" id="IPR050237">
    <property type="entry name" value="ATP-dep_AMP-bd_enzyme"/>
</dbReference>
<comment type="catalytic activity">
    <reaction evidence="3">
        <text>3-(methylsulfanyl)propanoate + ATP + CoA = 3-(methylsulfanyl)propanoyl-CoA + AMP + diphosphate</text>
        <dbReference type="Rhea" id="RHEA:43052"/>
        <dbReference type="ChEBI" id="CHEBI:30616"/>
        <dbReference type="ChEBI" id="CHEBI:33019"/>
        <dbReference type="ChEBI" id="CHEBI:49016"/>
        <dbReference type="ChEBI" id="CHEBI:57287"/>
        <dbReference type="ChEBI" id="CHEBI:82815"/>
        <dbReference type="ChEBI" id="CHEBI:456215"/>
        <dbReference type="EC" id="6.2.1.44"/>
    </reaction>
    <physiologicalReaction direction="left-to-right" evidence="3">
        <dbReference type="Rhea" id="RHEA:43053"/>
    </physiologicalReaction>
</comment>
<evidence type="ECO:0000256" key="2">
    <source>
        <dbReference type="ARBA" id="ARBA00022598"/>
    </source>
</evidence>
<evidence type="ECO:0000256" key="3">
    <source>
        <dbReference type="ARBA" id="ARBA00051915"/>
    </source>
</evidence>
<sequence length="548" mass="59285">MDPIPGMMMDRPLLVSALIEHAERFHGAVPVVSREHDGSLFRYTYAEASGRAKRLAKALLRLGVRPGERVATMAWNGHRHFELYYGISGIGAVMHTINPRLFEDQIAYIANHAGDRLLFVDLSLLPLVEALRGRLATIRTCVALAPRAALPAGTTLPGLLSYEELLEAEDDDFAWPQFDERSACALCYTSGTTGRPRGALYSHRSTVLHTMNCCAVDGHAVSGEDCVLPAVQMYHGNAWGIPYSATAAGAKLVLSGRQLDGETLFRLLEEERVTFSLGVPTVWMDLLAYTAPRGLRLTTLRRVVSGGSAVPQSLVEAFRRDHGVRVIQAWGMTEMNPLGATAAPRHRHLGASEAERDAVNQTQGRPPFLVDMRIVGPDGAVLPHDGRAVGELQVRGPWVISGYFGDPAATAAAITPDGWLATGDVGSIDPDGYLRVVDRAKDMIKSGGEWISSIALETAAAAHPDVAEAAAVAVPHPRWGERPLLLVVARDGRAVDAAALRGFLAARLARWWLPDEILVVAELPRTATGKVSKAALRERYRDRGLPEG</sequence>
<dbReference type="SUPFAM" id="SSF56801">
    <property type="entry name" value="Acetyl-CoA synthetase-like"/>
    <property type="match status" value="1"/>
</dbReference>
<dbReference type="PROSITE" id="PS00455">
    <property type="entry name" value="AMP_BINDING"/>
    <property type="match status" value="1"/>
</dbReference>
<evidence type="ECO:0000259" key="7">
    <source>
        <dbReference type="Pfam" id="PF13193"/>
    </source>
</evidence>
<dbReference type="InterPro" id="IPR042099">
    <property type="entry name" value="ANL_N_sf"/>
</dbReference>
<feature type="domain" description="AMP-binding enzyme C-terminal" evidence="7">
    <location>
        <begin position="456"/>
        <end position="530"/>
    </location>
</feature>
<gene>
    <name evidence="8" type="ORF">GCM10010964_34100</name>
</gene>
<dbReference type="PANTHER" id="PTHR43767">
    <property type="entry name" value="LONG-CHAIN-FATTY-ACID--COA LIGASE"/>
    <property type="match status" value="1"/>
</dbReference>
<dbReference type="PANTHER" id="PTHR43767:SF11">
    <property type="entry name" value="MEDIUM-CHAIN-FATTY-ACID--COA LIGASE"/>
    <property type="match status" value="1"/>
</dbReference>
<keyword evidence="9" id="KW-1185">Reference proteome</keyword>
<dbReference type="AlphaFoldDB" id="A0A8J3EDK1"/>
<comment type="caution">
    <text evidence="8">The sequence shown here is derived from an EMBL/GenBank/DDBJ whole genome shotgun (WGS) entry which is preliminary data.</text>
</comment>
<dbReference type="InterPro" id="IPR000873">
    <property type="entry name" value="AMP-dep_synth/lig_dom"/>
</dbReference>